<evidence type="ECO:0008006" key="4">
    <source>
        <dbReference type="Google" id="ProtNLM"/>
    </source>
</evidence>
<reference evidence="2" key="3">
    <citation type="submission" date="2015-04" db="UniProtKB">
        <authorList>
            <consortium name="EnsemblPlants"/>
        </authorList>
    </citation>
    <scope>IDENTIFICATION</scope>
    <source>
        <strain evidence="2">cv. Jemalong A17</strain>
    </source>
</reference>
<reference evidence="1 3" key="2">
    <citation type="journal article" date="2014" name="BMC Genomics">
        <title>An improved genome release (version Mt4.0) for the model legume Medicago truncatula.</title>
        <authorList>
            <person name="Tang H."/>
            <person name="Krishnakumar V."/>
            <person name="Bidwell S."/>
            <person name="Rosen B."/>
            <person name="Chan A."/>
            <person name="Zhou S."/>
            <person name="Gentzbittel L."/>
            <person name="Childs K.L."/>
            <person name="Yandell M."/>
            <person name="Gundlach H."/>
            <person name="Mayer K.F."/>
            <person name="Schwartz D.C."/>
            <person name="Town C.D."/>
        </authorList>
    </citation>
    <scope>GENOME REANNOTATION</scope>
    <source>
        <strain evidence="2 3">cv. Jemalong A17</strain>
    </source>
</reference>
<accession>G7K4W9</accession>
<dbReference type="HOGENOM" id="CLU_145046_0_0_1"/>
<evidence type="ECO:0000313" key="3">
    <source>
        <dbReference type="Proteomes" id="UP000002051"/>
    </source>
</evidence>
<reference evidence="1 3" key="1">
    <citation type="journal article" date="2011" name="Nature">
        <title>The Medicago genome provides insight into the evolution of rhizobial symbioses.</title>
        <authorList>
            <person name="Young N.D."/>
            <person name="Debelle F."/>
            <person name="Oldroyd G.E."/>
            <person name="Geurts R."/>
            <person name="Cannon S.B."/>
            <person name="Udvardi M.K."/>
            <person name="Benedito V.A."/>
            <person name="Mayer K.F."/>
            <person name="Gouzy J."/>
            <person name="Schoof H."/>
            <person name="Van de Peer Y."/>
            <person name="Proost S."/>
            <person name="Cook D.R."/>
            <person name="Meyers B.C."/>
            <person name="Spannagl M."/>
            <person name="Cheung F."/>
            <person name="De Mita S."/>
            <person name="Krishnakumar V."/>
            <person name="Gundlach H."/>
            <person name="Zhou S."/>
            <person name="Mudge J."/>
            <person name="Bharti A.K."/>
            <person name="Murray J.D."/>
            <person name="Naoumkina M.A."/>
            <person name="Rosen B."/>
            <person name="Silverstein K.A."/>
            <person name="Tang H."/>
            <person name="Rombauts S."/>
            <person name="Zhao P.X."/>
            <person name="Zhou P."/>
            <person name="Barbe V."/>
            <person name="Bardou P."/>
            <person name="Bechner M."/>
            <person name="Bellec A."/>
            <person name="Berger A."/>
            <person name="Berges H."/>
            <person name="Bidwell S."/>
            <person name="Bisseling T."/>
            <person name="Choisne N."/>
            <person name="Couloux A."/>
            <person name="Denny R."/>
            <person name="Deshpande S."/>
            <person name="Dai X."/>
            <person name="Doyle J.J."/>
            <person name="Dudez A.M."/>
            <person name="Farmer A.D."/>
            <person name="Fouteau S."/>
            <person name="Franken C."/>
            <person name="Gibelin C."/>
            <person name="Gish J."/>
            <person name="Goldstein S."/>
            <person name="Gonzalez A.J."/>
            <person name="Green P.J."/>
            <person name="Hallab A."/>
            <person name="Hartog M."/>
            <person name="Hua A."/>
            <person name="Humphray S.J."/>
            <person name="Jeong D.H."/>
            <person name="Jing Y."/>
            <person name="Jocker A."/>
            <person name="Kenton S.M."/>
            <person name="Kim D.J."/>
            <person name="Klee K."/>
            <person name="Lai H."/>
            <person name="Lang C."/>
            <person name="Lin S."/>
            <person name="Macmil S.L."/>
            <person name="Magdelenat G."/>
            <person name="Matthews L."/>
            <person name="McCorrison J."/>
            <person name="Monaghan E.L."/>
            <person name="Mun J.H."/>
            <person name="Najar F.Z."/>
            <person name="Nicholson C."/>
            <person name="Noirot C."/>
            <person name="O'Bleness M."/>
            <person name="Paule C.R."/>
            <person name="Poulain J."/>
            <person name="Prion F."/>
            <person name="Qin B."/>
            <person name="Qu C."/>
            <person name="Retzel E.F."/>
            <person name="Riddle C."/>
            <person name="Sallet E."/>
            <person name="Samain S."/>
            <person name="Samson N."/>
            <person name="Sanders I."/>
            <person name="Saurat O."/>
            <person name="Scarpelli C."/>
            <person name="Schiex T."/>
            <person name="Segurens B."/>
            <person name="Severin A.J."/>
            <person name="Sherrier D.J."/>
            <person name="Shi R."/>
            <person name="Sims S."/>
            <person name="Singer S.R."/>
            <person name="Sinharoy S."/>
            <person name="Sterck L."/>
            <person name="Viollet A."/>
            <person name="Wang B.B."/>
            <person name="Wang K."/>
            <person name="Wang M."/>
            <person name="Wang X."/>
            <person name="Warfsmann J."/>
            <person name="Weissenbach J."/>
            <person name="White D.D."/>
            <person name="White J.D."/>
            <person name="Wiley G.B."/>
            <person name="Wincker P."/>
            <person name="Xing Y."/>
            <person name="Yang L."/>
            <person name="Yao Z."/>
            <person name="Ying F."/>
            <person name="Zhai J."/>
            <person name="Zhou L."/>
            <person name="Zuber A."/>
            <person name="Denarie J."/>
            <person name="Dixon R.A."/>
            <person name="May G.D."/>
            <person name="Schwartz D.C."/>
            <person name="Rogers J."/>
            <person name="Quetier F."/>
            <person name="Town C.D."/>
            <person name="Roe B.A."/>
        </authorList>
    </citation>
    <scope>NUCLEOTIDE SEQUENCE [LARGE SCALE GENOMIC DNA]</scope>
    <source>
        <strain evidence="1">A17</strain>
        <strain evidence="2 3">cv. Jemalong A17</strain>
    </source>
</reference>
<dbReference type="EMBL" id="CM001221">
    <property type="protein sequence ID" value="AET00942.1"/>
    <property type="molecule type" value="Genomic_DNA"/>
</dbReference>
<evidence type="ECO:0000313" key="2">
    <source>
        <dbReference type="EnsemblPlants" id="AET00942"/>
    </source>
</evidence>
<dbReference type="PaxDb" id="3880-AET00942"/>
<organism evidence="1 3">
    <name type="scientific">Medicago truncatula</name>
    <name type="common">Barrel medic</name>
    <name type="synonym">Medicago tribuloides</name>
    <dbReference type="NCBI Taxonomy" id="3880"/>
    <lineage>
        <taxon>Eukaryota</taxon>
        <taxon>Viridiplantae</taxon>
        <taxon>Streptophyta</taxon>
        <taxon>Embryophyta</taxon>
        <taxon>Tracheophyta</taxon>
        <taxon>Spermatophyta</taxon>
        <taxon>Magnoliopsida</taxon>
        <taxon>eudicotyledons</taxon>
        <taxon>Gunneridae</taxon>
        <taxon>Pentapetalae</taxon>
        <taxon>rosids</taxon>
        <taxon>fabids</taxon>
        <taxon>Fabales</taxon>
        <taxon>Fabaceae</taxon>
        <taxon>Papilionoideae</taxon>
        <taxon>50 kb inversion clade</taxon>
        <taxon>NPAAA clade</taxon>
        <taxon>Hologalegina</taxon>
        <taxon>IRL clade</taxon>
        <taxon>Trifolieae</taxon>
        <taxon>Medicago</taxon>
    </lineage>
</organism>
<evidence type="ECO:0000313" key="1">
    <source>
        <dbReference type="EMBL" id="AET00942.1"/>
    </source>
</evidence>
<dbReference type="OMA" id="VFIHISI"/>
<protein>
    <recommendedName>
        <fullName evidence="4">F-box protein interaction domain protein</fullName>
    </recommendedName>
</protein>
<name>G7K4W9_MEDTR</name>
<keyword evidence="3" id="KW-1185">Reference proteome</keyword>
<dbReference type="EnsemblPlants" id="AET00942">
    <property type="protein sequence ID" value="AET00942"/>
    <property type="gene ID" value="MTR_5g097660"/>
</dbReference>
<dbReference type="AlphaFoldDB" id="G7K4W9"/>
<sequence length="121" mass="13787">MGDDIFDIRSVLTHLVLLNGSIALILNYTDTSTFHISILGELGVKESWTKIFIVGPLPCLEYLIIRAGKKGEVLVAKKDAEHAWFDLNTQMIENLDVNKYEFACRLIIHKENFLPLERKSI</sequence>
<proteinExistence type="predicted"/>
<gene>
    <name evidence="1" type="ordered locus">MTR_5g097660</name>
</gene>
<dbReference type="Proteomes" id="UP000002051">
    <property type="component" value="Chromosome 5"/>
</dbReference>